<dbReference type="InterPro" id="IPR015943">
    <property type="entry name" value="WD40/YVTN_repeat-like_dom_sf"/>
</dbReference>
<dbReference type="Proteomes" id="UP000507470">
    <property type="component" value="Unassembled WGS sequence"/>
</dbReference>
<dbReference type="Gene3D" id="2.130.10.10">
    <property type="entry name" value="YVTN repeat-like/Quinoprotein amine dehydrogenase"/>
    <property type="match status" value="1"/>
</dbReference>
<dbReference type="PANTHER" id="PTHR24104:SF25">
    <property type="entry name" value="PROTEIN LIN-41"/>
    <property type="match status" value="1"/>
</dbReference>
<dbReference type="AlphaFoldDB" id="A0A6J8A9J7"/>
<dbReference type="InterPro" id="IPR011042">
    <property type="entry name" value="6-blade_b-propeller_TolB-like"/>
</dbReference>
<evidence type="ECO:0008006" key="4">
    <source>
        <dbReference type="Google" id="ProtNLM"/>
    </source>
</evidence>
<dbReference type="GO" id="GO:0008270">
    <property type="term" value="F:zinc ion binding"/>
    <property type="evidence" value="ECO:0007669"/>
    <property type="project" value="UniProtKB-KW"/>
</dbReference>
<feature type="transmembrane region" description="Helical" evidence="1">
    <location>
        <begin position="9"/>
        <end position="28"/>
    </location>
</feature>
<sequence length="705" mass="81328">MTEQYRNNYFKLVAVIVDVAFLVIWKYIREKILGLDSFETFLNKEKHKLVHIYETSQCCECRIVNITGERLISRKQLLTLYKSDERNQIQDHRKYTQICICKYSAKKNIDVGVVDITLANYIIQKCGKHELGIDNWIEQIKDVRNEIFHLSDTQEMTDKKFSRKWTKLEGSIMGIAKVISSSFAVETEKHIMQTKKLTIIGDYMLKYEIICRDYWRNKCAEFESAQTQIIEEKAAALYHTMPQRFSKLMEKDCQKSMKRIETINTMVDKINVMINIFGSEENLDMFDTAELETEDNKRIIIPVFMQLDVPTSWDKTKIFEAIDEFRLNGTPDMNIRIKAISIDDLNIYAEIAKMVLCNVHEFRSEINKMMSTMLSEIDTTKHEDFCVNLKVPDMSGVSNDEYILETKKEMHKSPDSSVNHQCSTTEIDEKTPTTEGAFAHYPASVKYNLPVSVTLRQQFNIKKSKNENQIITSCIKRGNTLVFIDSGNDRLIICNSDGTDIHYIPLSYDPWYMTVVNSNTVAVSCGRDSTIMIINISTRSVTLTINTSGYCYGISYNDNNLYVVIDTRIIHLMDLTGKVIRTIPLPSDSIFDITVDRDRLVCIDVTSIYCCSLDGKLMWKFEKDKIQDLRLVTTDDEGNVYVTDINSHTVVVISDDGKHHREILTTSDGLNWPSGIYFDKKENIVLVCNHEDGKAFLFDVKKKST</sequence>
<organism evidence="2 3">
    <name type="scientific">Mytilus coruscus</name>
    <name type="common">Sea mussel</name>
    <dbReference type="NCBI Taxonomy" id="42192"/>
    <lineage>
        <taxon>Eukaryota</taxon>
        <taxon>Metazoa</taxon>
        <taxon>Spiralia</taxon>
        <taxon>Lophotrochozoa</taxon>
        <taxon>Mollusca</taxon>
        <taxon>Bivalvia</taxon>
        <taxon>Autobranchia</taxon>
        <taxon>Pteriomorphia</taxon>
        <taxon>Mytilida</taxon>
        <taxon>Mytiloidea</taxon>
        <taxon>Mytilidae</taxon>
        <taxon>Mytilinae</taxon>
        <taxon>Mytilus</taxon>
    </lineage>
</organism>
<proteinExistence type="predicted"/>
<protein>
    <recommendedName>
        <fullName evidence="4">DZIP3-like HEPN domain-containing protein</fullName>
    </recommendedName>
</protein>
<dbReference type="OrthoDB" id="6103839at2759"/>
<keyword evidence="3" id="KW-1185">Reference proteome</keyword>
<dbReference type="SUPFAM" id="SSF101898">
    <property type="entry name" value="NHL repeat"/>
    <property type="match status" value="1"/>
</dbReference>
<dbReference type="PANTHER" id="PTHR24104">
    <property type="entry name" value="E3 UBIQUITIN-PROTEIN LIGASE NHLRC1-RELATED"/>
    <property type="match status" value="1"/>
</dbReference>
<dbReference type="InterPro" id="IPR050952">
    <property type="entry name" value="TRIM-NHL_E3_ligases"/>
</dbReference>
<accession>A0A6J8A9J7</accession>
<keyword evidence="1" id="KW-0812">Transmembrane</keyword>
<evidence type="ECO:0000313" key="2">
    <source>
        <dbReference type="EMBL" id="CAC5362586.1"/>
    </source>
</evidence>
<gene>
    <name evidence="2" type="ORF">MCOR_4314</name>
</gene>
<name>A0A6J8A9J7_MYTCO</name>
<evidence type="ECO:0000313" key="3">
    <source>
        <dbReference type="Proteomes" id="UP000507470"/>
    </source>
</evidence>
<dbReference type="EMBL" id="CACVKT020000743">
    <property type="protein sequence ID" value="CAC5362586.1"/>
    <property type="molecule type" value="Genomic_DNA"/>
</dbReference>
<evidence type="ECO:0000256" key="1">
    <source>
        <dbReference type="SAM" id="Phobius"/>
    </source>
</evidence>
<reference evidence="2 3" key="1">
    <citation type="submission" date="2020-06" db="EMBL/GenBank/DDBJ databases">
        <authorList>
            <person name="Li R."/>
            <person name="Bekaert M."/>
        </authorList>
    </citation>
    <scope>NUCLEOTIDE SEQUENCE [LARGE SCALE GENOMIC DNA]</scope>
    <source>
        <strain evidence="3">wild</strain>
    </source>
</reference>
<dbReference type="GO" id="GO:0061630">
    <property type="term" value="F:ubiquitin protein ligase activity"/>
    <property type="evidence" value="ECO:0007669"/>
    <property type="project" value="TreeGrafter"/>
</dbReference>
<dbReference type="GO" id="GO:0043161">
    <property type="term" value="P:proteasome-mediated ubiquitin-dependent protein catabolic process"/>
    <property type="evidence" value="ECO:0007669"/>
    <property type="project" value="TreeGrafter"/>
</dbReference>
<dbReference type="GO" id="GO:0000209">
    <property type="term" value="P:protein polyubiquitination"/>
    <property type="evidence" value="ECO:0007669"/>
    <property type="project" value="TreeGrafter"/>
</dbReference>
<keyword evidence="1" id="KW-0472">Membrane</keyword>
<dbReference type="Gene3D" id="2.120.10.30">
    <property type="entry name" value="TolB, C-terminal domain"/>
    <property type="match status" value="1"/>
</dbReference>
<keyword evidence="1" id="KW-1133">Transmembrane helix</keyword>